<dbReference type="AlphaFoldDB" id="A0AAJ7W4V8"/>
<dbReference type="GeneID" id="112494916"/>
<organism evidence="1 2">
    <name type="scientific">Cephus cinctus</name>
    <name type="common">Wheat stem sawfly</name>
    <dbReference type="NCBI Taxonomy" id="211228"/>
    <lineage>
        <taxon>Eukaryota</taxon>
        <taxon>Metazoa</taxon>
        <taxon>Ecdysozoa</taxon>
        <taxon>Arthropoda</taxon>
        <taxon>Hexapoda</taxon>
        <taxon>Insecta</taxon>
        <taxon>Pterygota</taxon>
        <taxon>Neoptera</taxon>
        <taxon>Endopterygota</taxon>
        <taxon>Hymenoptera</taxon>
        <taxon>Cephoidea</taxon>
        <taxon>Cephidae</taxon>
        <taxon>Cephus</taxon>
    </lineage>
</organism>
<protein>
    <submittedName>
        <fullName evidence="2">Uncharacterized protein LOC112494916</fullName>
    </submittedName>
</protein>
<reference evidence="2" key="1">
    <citation type="submission" date="2025-08" db="UniProtKB">
        <authorList>
            <consortium name="RefSeq"/>
        </authorList>
    </citation>
    <scope>IDENTIFICATION</scope>
</reference>
<keyword evidence="1" id="KW-1185">Reference proteome</keyword>
<proteinExistence type="predicted"/>
<dbReference type="KEGG" id="ccin:112494916"/>
<accession>A0AAJ7W4V8</accession>
<name>A0AAJ7W4V8_CEPCN</name>
<dbReference type="RefSeq" id="XP_024944496.1">
    <property type="nucleotide sequence ID" value="XM_025088728.1"/>
</dbReference>
<dbReference type="Proteomes" id="UP000694920">
    <property type="component" value="Unplaced"/>
</dbReference>
<dbReference type="CDD" id="cd22792">
    <property type="entry name" value="OTU_RDRP-like"/>
    <property type="match status" value="1"/>
</dbReference>
<evidence type="ECO:0000313" key="2">
    <source>
        <dbReference type="RefSeq" id="XP_024944496.1"/>
    </source>
</evidence>
<gene>
    <name evidence="2" type="primary">LOC112494916</name>
</gene>
<evidence type="ECO:0000313" key="1">
    <source>
        <dbReference type="Proteomes" id="UP000694920"/>
    </source>
</evidence>
<sequence length="259" mass="30258">MMPPGNCLFHSLIKILDLQISPTDLRRQLRESLFLQSCGDPLFTSQILHSDTEYGDMDCLYLFSRVYNQNICVHLQYTDIRTNTETLTFCHYDVTDSLNFMHLHLQNLHFTPYITVQDVITQNIINATVYCENHGNDMSDEVCHEAHENDISAIPDLSIQSYTNYYKHAQGHLHFYKIFTKNTFGISCAVCDRLWWNNDLKTTSEIHNDILEKILSLYQTGNTVKVCSTCKSALDKKKYQYCQHITVFHTRQYLLIYQS</sequence>